<gene>
    <name evidence="2" type="ORF">CKO28_14565</name>
</gene>
<feature type="region of interest" description="Disordered" evidence="1">
    <location>
        <begin position="149"/>
        <end position="181"/>
    </location>
</feature>
<sequence>MRGTISLADERAKQLRRLAAHHGKHITELIEDWIAAEWRQLGYDPVLPNGFGLSHPTCDTPNAPLGIEVEGLGSVDLEYEEAREIALALIALADGDQSAPTRIDGTKRGGHLVEVRRQGKGISYLVNGRKKGLTYGLARDLGYALGQRGDAFEPHERGPKNAKLDEHTNGENEQPPEWGSW</sequence>
<feature type="compositionally biased region" description="Basic and acidic residues" evidence="1">
    <location>
        <begin position="150"/>
        <end position="170"/>
    </location>
</feature>
<evidence type="ECO:0000313" key="2">
    <source>
        <dbReference type="EMBL" id="MBK1669257.1"/>
    </source>
</evidence>
<evidence type="ECO:0000313" key="3">
    <source>
        <dbReference type="Proteomes" id="UP001296873"/>
    </source>
</evidence>
<protein>
    <submittedName>
        <fullName evidence="2">Uncharacterized protein</fullName>
    </submittedName>
</protein>
<reference evidence="2 3" key="1">
    <citation type="journal article" date="2020" name="Microorganisms">
        <title>Osmotic Adaptation and Compatible Solute Biosynthesis of Phototrophic Bacteria as Revealed from Genome Analyses.</title>
        <authorList>
            <person name="Imhoff J.F."/>
            <person name="Rahn T."/>
            <person name="Kunzel S."/>
            <person name="Keller A."/>
            <person name="Neulinger S.C."/>
        </authorList>
    </citation>
    <scope>NUCLEOTIDE SEQUENCE [LARGE SCALE GENOMIC DNA]</scope>
    <source>
        <strain evidence="2 3">DSM 9895</strain>
    </source>
</reference>
<accession>A0ABS1DGN3</accession>
<proteinExistence type="predicted"/>
<dbReference type="EMBL" id="NRRL01000043">
    <property type="protein sequence ID" value="MBK1669257.1"/>
    <property type="molecule type" value="Genomic_DNA"/>
</dbReference>
<organism evidence="2 3">
    <name type="scientific">Rhodovibrio sodomensis</name>
    <dbReference type="NCBI Taxonomy" id="1088"/>
    <lineage>
        <taxon>Bacteria</taxon>
        <taxon>Pseudomonadati</taxon>
        <taxon>Pseudomonadota</taxon>
        <taxon>Alphaproteobacteria</taxon>
        <taxon>Rhodospirillales</taxon>
        <taxon>Rhodovibrionaceae</taxon>
        <taxon>Rhodovibrio</taxon>
    </lineage>
</organism>
<comment type="caution">
    <text evidence="2">The sequence shown here is derived from an EMBL/GenBank/DDBJ whole genome shotgun (WGS) entry which is preliminary data.</text>
</comment>
<dbReference type="Proteomes" id="UP001296873">
    <property type="component" value="Unassembled WGS sequence"/>
</dbReference>
<name>A0ABS1DGN3_9PROT</name>
<dbReference type="RefSeq" id="WP_200341586.1">
    <property type="nucleotide sequence ID" value="NZ_NRRL01000043.1"/>
</dbReference>
<evidence type="ECO:0000256" key="1">
    <source>
        <dbReference type="SAM" id="MobiDB-lite"/>
    </source>
</evidence>
<keyword evidence="3" id="KW-1185">Reference proteome</keyword>